<feature type="transmembrane region" description="Helical" evidence="1">
    <location>
        <begin position="102"/>
        <end position="118"/>
    </location>
</feature>
<dbReference type="SUPFAM" id="SSF54909">
    <property type="entry name" value="Dimeric alpha+beta barrel"/>
    <property type="match status" value="1"/>
</dbReference>
<organism evidence="3 4">
    <name type="scientific">Methanobrevibacter millerae</name>
    <dbReference type="NCBI Taxonomy" id="230361"/>
    <lineage>
        <taxon>Archaea</taxon>
        <taxon>Methanobacteriati</taxon>
        <taxon>Methanobacteriota</taxon>
        <taxon>Methanomada group</taxon>
        <taxon>Methanobacteria</taxon>
        <taxon>Methanobacteriales</taxon>
        <taxon>Methanobacteriaceae</taxon>
        <taxon>Methanobrevibacter</taxon>
    </lineage>
</organism>
<dbReference type="Proteomes" id="UP000323439">
    <property type="component" value="Unassembled WGS sequence"/>
</dbReference>
<reference evidence="3 4" key="1">
    <citation type="submission" date="2016-10" db="EMBL/GenBank/DDBJ databases">
        <authorList>
            <person name="Varghese N."/>
            <person name="Submissions S."/>
        </authorList>
    </citation>
    <scope>NUCLEOTIDE SEQUENCE [LARGE SCALE GENOMIC DNA]</scope>
    <source>
        <strain evidence="3 4">DSM 16643</strain>
    </source>
</reference>
<sequence length="119" mass="13985">MRLFEGDFLIFVLAKAIPNDDEAAKKIIQFSEDLIDNSRKEKGNIEYNLYSDSEELSLLFVEKWESIEILDSHLQTEHFIKFGNNIANLLAQDFIINVLKQILLKFSFILIFFLYMVVF</sequence>
<dbReference type="PROSITE" id="PS51725">
    <property type="entry name" value="ABM"/>
    <property type="match status" value="1"/>
</dbReference>
<accession>A0A1G5XS59</accession>
<dbReference type="PANTHER" id="PTHR33336">
    <property type="entry name" value="QUINOL MONOOXYGENASE YGIN-RELATED"/>
    <property type="match status" value="1"/>
</dbReference>
<proteinExistence type="predicted"/>
<dbReference type="EMBL" id="FMXB01000033">
    <property type="protein sequence ID" value="SDA72425.1"/>
    <property type="molecule type" value="Genomic_DNA"/>
</dbReference>
<feature type="domain" description="ABM" evidence="2">
    <location>
        <begin position="11"/>
        <end position="99"/>
    </location>
</feature>
<evidence type="ECO:0000313" key="3">
    <source>
        <dbReference type="EMBL" id="SDA72425.1"/>
    </source>
</evidence>
<keyword evidence="3" id="KW-0560">Oxidoreductase</keyword>
<dbReference type="GO" id="GO:0004497">
    <property type="term" value="F:monooxygenase activity"/>
    <property type="evidence" value="ECO:0007669"/>
    <property type="project" value="UniProtKB-KW"/>
</dbReference>
<evidence type="ECO:0000256" key="1">
    <source>
        <dbReference type="SAM" id="Phobius"/>
    </source>
</evidence>
<dbReference type="Pfam" id="PF03992">
    <property type="entry name" value="ABM"/>
    <property type="match status" value="1"/>
</dbReference>
<dbReference type="InterPro" id="IPR050744">
    <property type="entry name" value="AI-2_Isomerase_LsrG"/>
</dbReference>
<name>A0A1G5XS59_9EURY</name>
<keyword evidence="4" id="KW-1185">Reference proteome</keyword>
<evidence type="ECO:0000259" key="2">
    <source>
        <dbReference type="PROSITE" id="PS51725"/>
    </source>
</evidence>
<keyword evidence="1" id="KW-0472">Membrane</keyword>
<protein>
    <submittedName>
        <fullName evidence="3">Quinol monooxygenase YgiN</fullName>
    </submittedName>
</protein>
<keyword evidence="1" id="KW-1133">Transmembrane helix</keyword>
<dbReference type="Gene3D" id="3.30.70.100">
    <property type="match status" value="1"/>
</dbReference>
<dbReference type="PANTHER" id="PTHR33336:SF15">
    <property type="entry name" value="ABM DOMAIN-CONTAINING PROTEIN"/>
    <property type="match status" value="1"/>
</dbReference>
<evidence type="ECO:0000313" key="4">
    <source>
        <dbReference type="Proteomes" id="UP000323439"/>
    </source>
</evidence>
<dbReference type="InterPro" id="IPR011008">
    <property type="entry name" value="Dimeric_a/b-barrel"/>
</dbReference>
<dbReference type="AlphaFoldDB" id="A0A1G5XS59"/>
<dbReference type="InterPro" id="IPR007138">
    <property type="entry name" value="ABM_dom"/>
</dbReference>
<keyword evidence="3" id="KW-0503">Monooxygenase</keyword>
<keyword evidence="1" id="KW-0812">Transmembrane</keyword>
<gene>
    <name evidence="3" type="ORF">SAMN02910315_02408</name>
</gene>